<name>A0ABW4YFY4_9BACL</name>
<protein>
    <submittedName>
        <fullName evidence="9">Carbohydrate ABC transporter permease</fullName>
    </submittedName>
</protein>
<comment type="subcellular location">
    <subcellularLocation>
        <location evidence="1 7">Cell membrane</location>
        <topology evidence="1 7">Multi-pass membrane protein</topology>
    </subcellularLocation>
</comment>
<feature type="transmembrane region" description="Helical" evidence="7">
    <location>
        <begin position="220"/>
        <end position="239"/>
    </location>
</feature>
<feature type="transmembrane region" description="Helical" evidence="7">
    <location>
        <begin position="272"/>
        <end position="295"/>
    </location>
</feature>
<evidence type="ECO:0000313" key="10">
    <source>
        <dbReference type="Proteomes" id="UP001597362"/>
    </source>
</evidence>
<evidence type="ECO:0000256" key="5">
    <source>
        <dbReference type="ARBA" id="ARBA00022989"/>
    </source>
</evidence>
<dbReference type="PANTHER" id="PTHR43227">
    <property type="entry name" value="BLL4140 PROTEIN"/>
    <property type="match status" value="1"/>
</dbReference>
<evidence type="ECO:0000256" key="1">
    <source>
        <dbReference type="ARBA" id="ARBA00004651"/>
    </source>
</evidence>
<comment type="similarity">
    <text evidence="7">Belongs to the binding-protein-dependent transport system permease family.</text>
</comment>
<dbReference type="InterPro" id="IPR050809">
    <property type="entry name" value="UgpAE/MalFG_permease"/>
</dbReference>
<keyword evidence="5 7" id="KW-1133">Transmembrane helix</keyword>
<organism evidence="9 10">
    <name type="scientific">Paenibacillus yanchengensis</name>
    <dbReference type="NCBI Taxonomy" id="2035833"/>
    <lineage>
        <taxon>Bacteria</taxon>
        <taxon>Bacillati</taxon>
        <taxon>Bacillota</taxon>
        <taxon>Bacilli</taxon>
        <taxon>Bacillales</taxon>
        <taxon>Paenibacillaceae</taxon>
        <taxon>Paenibacillus</taxon>
    </lineage>
</organism>
<feature type="transmembrane region" description="Helical" evidence="7">
    <location>
        <begin position="7"/>
        <end position="25"/>
    </location>
</feature>
<keyword evidence="2 7" id="KW-0813">Transport</keyword>
<dbReference type="InterPro" id="IPR035906">
    <property type="entry name" value="MetI-like_sf"/>
</dbReference>
<feature type="transmembrane region" description="Helical" evidence="7">
    <location>
        <begin position="75"/>
        <end position="95"/>
    </location>
</feature>
<dbReference type="Proteomes" id="UP001597362">
    <property type="component" value="Unassembled WGS sequence"/>
</dbReference>
<sequence>MRLSKSTITLFLLPAVIVYLAIFLYPTGRSLLMSFFEIPALSSRMSDWSFVGLKNYTDLYHNSYFIGSIWNVIKIWLYGGIIVMFCAFLFAAILASGVRGKSFWRSLLYLPNTVSAVVLSAVWLHYIFNSSYGFLTKAFQFLGLHSLADIQWTSDQHLFTSMLIAYCFGSIGYFMLLLNAGMERIPEDYYEASVIEGANAIQKFFKITLPLLQDVFRMTLILWTVTAINFFVWSATFGLESPETMTPGYYMYLKVFGSKGTVFSQEAFNVGAGTAVGVMITISIVIISMLINLFFRKERLEY</sequence>
<feature type="domain" description="ABC transmembrane type-1" evidence="8">
    <location>
        <begin position="69"/>
        <end position="291"/>
    </location>
</feature>
<dbReference type="InterPro" id="IPR000515">
    <property type="entry name" value="MetI-like"/>
</dbReference>
<evidence type="ECO:0000256" key="7">
    <source>
        <dbReference type="RuleBase" id="RU363032"/>
    </source>
</evidence>
<comment type="caution">
    <text evidence="9">The sequence shown here is derived from an EMBL/GenBank/DDBJ whole genome shotgun (WGS) entry which is preliminary data.</text>
</comment>
<feature type="transmembrane region" description="Helical" evidence="7">
    <location>
        <begin position="107"/>
        <end position="128"/>
    </location>
</feature>
<keyword evidence="3" id="KW-1003">Cell membrane</keyword>
<dbReference type="CDD" id="cd06261">
    <property type="entry name" value="TM_PBP2"/>
    <property type="match status" value="1"/>
</dbReference>
<dbReference type="SUPFAM" id="SSF161098">
    <property type="entry name" value="MetI-like"/>
    <property type="match status" value="1"/>
</dbReference>
<feature type="transmembrane region" description="Helical" evidence="7">
    <location>
        <begin position="158"/>
        <end position="178"/>
    </location>
</feature>
<reference evidence="10" key="1">
    <citation type="journal article" date="2019" name="Int. J. Syst. Evol. Microbiol.">
        <title>The Global Catalogue of Microorganisms (GCM) 10K type strain sequencing project: providing services to taxonomists for standard genome sequencing and annotation.</title>
        <authorList>
            <consortium name="The Broad Institute Genomics Platform"/>
            <consortium name="The Broad Institute Genome Sequencing Center for Infectious Disease"/>
            <person name="Wu L."/>
            <person name="Ma J."/>
        </authorList>
    </citation>
    <scope>NUCLEOTIDE SEQUENCE [LARGE SCALE GENOMIC DNA]</scope>
    <source>
        <strain evidence="10">GH52</strain>
    </source>
</reference>
<gene>
    <name evidence="9" type="ORF">ACFSJH_02310</name>
</gene>
<proteinExistence type="inferred from homology"/>
<evidence type="ECO:0000259" key="8">
    <source>
        <dbReference type="PROSITE" id="PS50928"/>
    </source>
</evidence>
<accession>A0ABW4YFY4</accession>
<evidence type="ECO:0000256" key="4">
    <source>
        <dbReference type="ARBA" id="ARBA00022692"/>
    </source>
</evidence>
<dbReference type="Pfam" id="PF00528">
    <property type="entry name" value="BPD_transp_1"/>
    <property type="match status" value="1"/>
</dbReference>
<dbReference type="RefSeq" id="WP_377769592.1">
    <property type="nucleotide sequence ID" value="NZ_JBHUHO010000007.1"/>
</dbReference>
<dbReference type="PANTHER" id="PTHR43227:SF7">
    <property type="entry name" value="ARABINOOLIGOSACCHARIDES TRANSPORT SYSTEM PERMEASE PROTEIN ARAP"/>
    <property type="match status" value="1"/>
</dbReference>
<keyword evidence="10" id="KW-1185">Reference proteome</keyword>
<dbReference type="PROSITE" id="PS50928">
    <property type="entry name" value="ABC_TM1"/>
    <property type="match status" value="1"/>
</dbReference>
<keyword evidence="6 7" id="KW-0472">Membrane</keyword>
<evidence type="ECO:0000256" key="6">
    <source>
        <dbReference type="ARBA" id="ARBA00023136"/>
    </source>
</evidence>
<dbReference type="Gene3D" id="1.10.3720.10">
    <property type="entry name" value="MetI-like"/>
    <property type="match status" value="1"/>
</dbReference>
<evidence type="ECO:0000256" key="2">
    <source>
        <dbReference type="ARBA" id="ARBA00022448"/>
    </source>
</evidence>
<keyword evidence="4 7" id="KW-0812">Transmembrane</keyword>
<evidence type="ECO:0000256" key="3">
    <source>
        <dbReference type="ARBA" id="ARBA00022475"/>
    </source>
</evidence>
<dbReference type="EMBL" id="JBHUHO010000007">
    <property type="protein sequence ID" value="MFD2114579.1"/>
    <property type="molecule type" value="Genomic_DNA"/>
</dbReference>
<evidence type="ECO:0000313" key="9">
    <source>
        <dbReference type="EMBL" id="MFD2114579.1"/>
    </source>
</evidence>